<dbReference type="PANTHER" id="PTHR35526:SF3">
    <property type="entry name" value="ANTI-SIGMA-F FACTOR RSBW"/>
    <property type="match status" value="1"/>
</dbReference>
<keyword evidence="1" id="KW-0808">Transferase</keyword>
<dbReference type="EMBL" id="JAEEAQ010000046">
    <property type="protein sequence ID" value="MBI0312878.1"/>
    <property type="molecule type" value="Genomic_DNA"/>
</dbReference>
<sequence length="252" mass="26566">MMTAPPPPRVHAGDSDPSIPEALHRVRQDRQERPHLPTVPGLHARHRVRGAVAQVSASPVTLSAVREMVGTVPVAYGADHETAEAAQLVVSELVSNAVRACCPDALLVVEVQTTLDGCITLAVHDPDGDHLPQRRVTAMDNDDTESGRGLLLLDVLAPGWIVERSPLGKQVRCHIRGASADQGCICGKPADDCTCKDHPWPGKRTAAPTACDWCGQRDHDPIKPQDDDVVPTTGAGMTAPGLGQGQSAGVSA</sequence>
<dbReference type="Pfam" id="PF13581">
    <property type="entry name" value="HATPase_c_2"/>
    <property type="match status" value="1"/>
</dbReference>
<keyword evidence="1" id="KW-0723">Serine/threonine-protein kinase</keyword>
<dbReference type="PANTHER" id="PTHR35526">
    <property type="entry name" value="ANTI-SIGMA-F FACTOR RSBW-RELATED"/>
    <property type="match status" value="1"/>
</dbReference>
<evidence type="ECO:0000313" key="5">
    <source>
        <dbReference type="Proteomes" id="UP000638849"/>
    </source>
</evidence>
<dbReference type="Proteomes" id="UP000638849">
    <property type="component" value="Unassembled WGS sequence"/>
</dbReference>
<keyword evidence="4" id="KW-0547">Nucleotide-binding</keyword>
<comment type="caution">
    <text evidence="4">The sequence shown here is derived from an EMBL/GenBank/DDBJ whole genome shotgun (WGS) entry which is preliminary data.</text>
</comment>
<feature type="region of interest" description="Disordered" evidence="2">
    <location>
        <begin position="215"/>
        <end position="252"/>
    </location>
</feature>
<name>A0ABS0R711_9ACTN</name>
<dbReference type="RefSeq" id="WP_198276087.1">
    <property type="nucleotide sequence ID" value="NZ_JAEEAQ010000046.1"/>
</dbReference>
<dbReference type="InterPro" id="IPR050267">
    <property type="entry name" value="Anti-sigma-factor_SerPK"/>
</dbReference>
<keyword evidence="5" id="KW-1185">Reference proteome</keyword>
<evidence type="ECO:0000256" key="2">
    <source>
        <dbReference type="SAM" id="MobiDB-lite"/>
    </source>
</evidence>
<dbReference type="GO" id="GO:0005524">
    <property type="term" value="F:ATP binding"/>
    <property type="evidence" value="ECO:0007669"/>
    <property type="project" value="UniProtKB-KW"/>
</dbReference>
<dbReference type="SUPFAM" id="SSF55874">
    <property type="entry name" value="ATPase domain of HSP90 chaperone/DNA topoisomerase II/histidine kinase"/>
    <property type="match status" value="1"/>
</dbReference>
<feature type="domain" description="Histidine kinase/HSP90-like ATPase" evidence="3">
    <location>
        <begin position="56"/>
        <end position="172"/>
    </location>
</feature>
<keyword evidence="4" id="KW-0067">ATP-binding</keyword>
<evidence type="ECO:0000256" key="1">
    <source>
        <dbReference type="ARBA" id="ARBA00022527"/>
    </source>
</evidence>
<dbReference type="CDD" id="cd16936">
    <property type="entry name" value="HATPase_RsbW-like"/>
    <property type="match status" value="1"/>
</dbReference>
<gene>
    <name evidence="4" type="ORF">JBF12_07705</name>
</gene>
<dbReference type="InterPro" id="IPR003594">
    <property type="entry name" value="HATPase_dom"/>
</dbReference>
<organism evidence="4 5">
    <name type="scientific">Streptomyces javensis</name>
    <dbReference type="NCBI Taxonomy" id="114698"/>
    <lineage>
        <taxon>Bacteria</taxon>
        <taxon>Bacillati</taxon>
        <taxon>Actinomycetota</taxon>
        <taxon>Actinomycetes</taxon>
        <taxon>Kitasatosporales</taxon>
        <taxon>Streptomycetaceae</taxon>
        <taxon>Streptomyces</taxon>
        <taxon>Streptomyces violaceusniger group</taxon>
    </lineage>
</organism>
<reference evidence="4 5" key="1">
    <citation type="submission" date="2020-12" db="EMBL/GenBank/DDBJ databases">
        <authorList>
            <person name="Kusuma A.B."/>
            <person name="Nouioui I."/>
            <person name="Goodfellow M."/>
        </authorList>
    </citation>
    <scope>NUCLEOTIDE SEQUENCE [LARGE SCALE GENOMIC DNA]</scope>
    <source>
        <strain evidence="4 5">DSM 41764</strain>
    </source>
</reference>
<evidence type="ECO:0000259" key="3">
    <source>
        <dbReference type="Pfam" id="PF13581"/>
    </source>
</evidence>
<proteinExistence type="predicted"/>
<feature type="compositionally biased region" description="Basic and acidic residues" evidence="2">
    <location>
        <begin position="215"/>
        <end position="226"/>
    </location>
</feature>
<protein>
    <submittedName>
        <fullName evidence="4">ATP-binding protein</fullName>
    </submittedName>
</protein>
<dbReference type="Gene3D" id="3.30.565.10">
    <property type="entry name" value="Histidine kinase-like ATPase, C-terminal domain"/>
    <property type="match status" value="1"/>
</dbReference>
<dbReference type="InterPro" id="IPR036890">
    <property type="entry name" value="HATPase_C_sf"/>
</dbReference>
<keyword evidence="1" id="KW-0418">Kinase</keyword>
<evidence type="ECO:0000313" key="4">
    <source>
        <dbReference type="EMBL" id="MBI0312878.1"/>
    </source>
</evidence>
<accession>A0ABS0R711</accession>